<dbReference type="Pfam" id="PF04239">
    <property type="entry name" value="DUF421"/>
    <property type="match status" value="1"/>
</dbReference>
<sequence>MDFFQSQESLTSIEWILRAVVAFLFLFFMAKIMGQRSISQLQLLDFIIALSIGNIVAHPLSDEGLGLKGSMITMTVLVALYLIGVFASLKWRKLRHFIDTPPFSLIENGKIISKNLKRARISIDFLLSELRKEKVEDVQKVAFALWEPDGTISFFLHPQYQAMTPANMNIVTKPFTFPSTIIKEGKIELKELHRIGKNENWLEHKVKSLYDADIHDILLGTIDQNDQLKIFLYH</sequence>
<comment type="caution">
    <text evidence="9">The sequence shown here is derived from an EMBL/GenBank/DDBJ whole genome shotgun (WGS) entry which is preliminary data.</text>
</comment>
<accession>A0A398BEI1</accession>
<dbReference type="GO" id="GO:0005886">
    <property type="term" value="C:plasma membrane"/>
    <property type="evidence" value="ECO:0007669"/>
    <property type="project" value="UniProtKB-SubCell"/>
</dbReference>
<feature type="transmembrane region" description="Helical" evidence="7">
    <location>
        <begin position="41"/>
        <end position="60"/>
    </location>
</feature>
<reference evidence="9 10" key="1">
    <citation type="submission" date="2018-08" db="EMBL/GenBank/DDBJ databases">
        <title>Bacillus jemisoniae sp. nov., Bacillus chryseoplanitiae sp. nov., Bacillus resnikiae sp. nov., and Bacillus frankliniae sp. nov., isolated from Viking spacecraft and associated surfaces.</title>
        <authorList>
            <person name="Seuylemezian A."/>
            <person name="Vaishampayan P."/>
        </authorList>
    </citation>
    <scope>NUCLEOTIDE SEQUENCE [LARGE SCALE GENOMIC DNA]</scope>
    <source>
        <strain evidence="9 10">MA001</strain>
    </source>
</reference>
<proteinExistence type="inferred from homology"/>
<keyword evidence="3" id="KW-1003">Cell membrane</keyword>
<evidence type="ECO:0000313" key="9">
    <source>
        <dbReference type="EMBL" id="RID88749.1"/>
    </source>
</evidence>
<evidence type="ECO:0000256" key="6">
    <source>
        <dbReference type="ARBA" id="ARBA00023136"/>
    </source>
</evidence>
<dbReference type="InterPro" id="IPR023090">
    <property type="entry name" value="UPF0702_alpha/beta_dom_sf"/>
</dbReference>
<dbReference type="RefSeq" id="WP_119115737.1">
    <property type="nucleotide sequence ID" value="NZ_QWVS01000003.1"/>
</dbReference>
<evidence type="ECO:0000313" key="10">
    <source>
        <dbReference type="Proteomes" id="UP000266016"/>
    </source>
</evidence>
<keyword evidence="6 7" id="KW-0472">Membrane</keyword>
<dbReference type="EMBL" id="QWVS01000003">
    <property type="protein sequence ID" value="RID88749.1"/>
    <property type="molecule type" value="Genomic_DNA"/>
</dbReference>
<comment type="similarity">
    <text evidence="2">Belongs to the UPF0702 family.</text>
</comment>
<dbReference type="InterPro" id="IPR007353">
    <property type="entry name" value="DUF421"/>
</dbReference>
<evidence type="ECO:0000256" key="1">
    <source>
        <dbReference type="ARBA" id="ARBA00004651"/>
    </source>
</evidence>
<evidence type="ECO:0000256" key="5">
    <source>
        <dbReference type="ARBA" id="ARBA00022989"/>
    </source>
</evidence>
<dbReference type="Gene3D" id="3.30.240.20">
    <property type="entry name" value="bsu07140 like domains"/>
    <property type="match status" value="2"/>
</dbReference>
<evidence type="ECO:0000256" key="2">
    <source>
        <dbReference type="ARBA" id="ARBA00006448"/>
    </source>
</evidence>
<feature type="transmembrane region" description="Helical" evidence="7">
    <location>
        <begin position="72"/>
        <end position="89"/>
    </location>
</feature>
<organism evidence="9 10">
    <name type="scientific">Peribacillus asahii</name>
    <dbReference type="NCBI Taxonomy" id="228899"/>
    <lineage>
        <taxon>Bacteria</taxon>
        <taxon>Bacillati</taxon>
        <taxon>Bacillota</taxon>
        <taxon>Bacilli</taxon>
        <taxon>Bacillales</taxon>
        <taxon>Bacillaceae</taxon>
        <taxon>Peribacillus</taxon>
    </lineage>
</organism>
<keyword evidence="10" id="KW-1185">Reference proteome</keyword>
<protein>
    <submittedName>
        <fullName evidence="9">DUF421 domain-containing protein</fullName>
    </submittedName>
</protein>
<evidence type="ECO:0000256" key="4">
    <source>
        <dbReference type="ARBA" id="ARBA00022692"/>
    </source>
</evidence>
<dbReference type="PANTHER" id="PTHR34582:SF5">
    <property type="entry name" value="UPF0702 TRANSMEMBRANE PROTEIN YETF"/>
    <property type="match status" value="1"/>
</dbReference>
<feature type="transmembrane region" description="Helical" evidence="7">
    <location>
        <begin position="15"/>
        <end position="34"/>
    </location>
</feature>
<evidence type="ECO:0000256" key="3">
    <source>
        <dbReference type="ARBA" id="ARBA00022475"/>
    </source>
</evidence>
<dbReference type="PANTHER" id="PTHR34582">
    <property type="entry name" value="UPF0702 TRANSMEMBRANE PROTEIN YCAP"/>
    <property type="match status" value="1"/>
</dbReference>
<comment type="subcellular location">
    <subcellularLocation>
        <location evidence="1">Cell membrane</location>
        <topology evidence="1">Multi-pass membrane protein</topology>
    </subcellularLocation>
</comment>
<dbReference type="AlphaFoldDB" id="A0A398BEI1"/>
<dbReference type="Proteomes" id="UP000266016">
    <property type="component" value="Unassembled WGS sequence"/>
</dbReference>
<evidence type="ECO:0000256" key="7">
    <source>
        <dbReference type="SAM" id="Phobius"/>
    </source>
</evidence>
<keyword evidence="5 7" id="KW-1133">Transmembrane helix</keyword>
<evidence type="ECO:0000259" key="8">
    <source>
        <dbReference type="Pfam" id="PF04239"/>
    </source>
</evidence>
<feature type="domain" description="YetF C-terminal" evidence="8">
    <location>
        <begin position="90"/>
        <end position="222"/>
    </location>
</feature>
<gene>
    <name evidence="9" type="ORF">D1953_03255</name>
</gene>
<name>A0A398BEI1_9BACI</name>
<keyword evidence="4 7" id="KW-0812">Transmembrane</keyword>